<evidence type="ECO:0000256" key="1">
    <source>
        <dbReference type="SAM" id="MobiDB-lite"/>
    </source>
</evidence>
<organism evidence="3 4">
    <name type="scientific">Streptomyces gardneri</name>
    <dbReference type="NCBI Taxonomy" id="66892"/>
    <lineage>
        <taxon>Bacteria</taxon>
        <taxon>Bacillati</taxon>
        <taxon>Actinomycetota</taxon>
        <taxon>Actinomycetes</taxon>
        <taxon>Kitasatosporales</taxon>
        <taxon>Streptomycetaceae</taxon>
        <taxon>Streptomyces</taxon>
    </lineage>
</organism>
<dbReference type="SUPFAM" id="SSF53335">
    <property type="entry name" value="S-adenosyl-L-methionine-dependent methyltransferases"/>
    <property type="match status" value="1"/>
</dbReference>
<dbReference type="PANTHER" id="PTHR42912">
    <property type="entry name" value="METHYLTRANSFERASE"/>
    <property type="match status" value="1"/>
</dbReference>
<evidence type="ECO:0000313" key="3">
    <source>
        <dbReference type="EMBL" id="GEB55753.1"/>
    </source>
</evidence>
<dbReference type="AlphaFoldDB" id="A0A4Y3RGE6"/>
<keyword evidence="3" id="KW-0489">Methyltransferase</keyword>
<dbReference type="EMBL" id="BJMN01000010">
    <property type="protein sequence ID" value="GEB55753.1"/>
    <property type="molecule type" value="Genomic_DNA"/>
</dbReference>
<evidence type="ECO:0000313" key="4">
    <source>
        <dbReference type="Proteomes" id="UP000315226"/>
    </source>
</evidence>
<dbReference type="Gene3D" id="3.40.50.150">
    <property type="entry name" value="Vaccinia Virus protein VP39"/>
    <property type="match status" value="1"/>
</dbReference>
<sequence length="276" mass="29314">MANAKMPGKFPRGPRTVPWNLTNIASSTVSPLSVAASTPETQRQGERKHKRASGPGATLADVIEHDALTATRHAYDAAASTYAQLFRDSLRDSPLDRAILGVFAEAVSAGGDGQVADLGCGPGHVTAYLDGLGLAAFGVDASPAMIELAREAYPGLRFDVGSMAASGIADGALGGVLSRWSVIHTPPRELPVILSEFHRVLAPGGHLLIGFSASEDPSHPTQVFDHAVAPAYRWWPDHLAALLRESGLAEVARTVREPQPTDRRQFKEIHLLARKA</sequence>
<name>A0A4Y3RGE6_9ACTN</name>
<dbReference type="GO" id="GO:0032259">
    <property type="term" value="P:methylation"/>
    <property type="evidence" value="ECO:0007669"/>
    <property type="project" value="UniProtKB-KW"/>
</dbReference>
<feature type="region of interest" description="Disordered" evidence="1">
    <location>
        <begin position="30"/>
        <end position="56"/>
    </location>
</feature>
<dbReference type="Proteomes" id="UP000315226">
    <property type="component" value="Unassembled WGS sequence"/>
</dbReference>
<proteinExistence type="predicted"/>
<evidence type="ECO:0000259" key="2">
    <source>
        <dbReference type="Pfam" id="PF08241"/>
    </source>
</evidence>
<dbReference type="Pfam" id="PF08241">
    <property type="entry name" value="Methyltransf_11"/>
    <property type="match status" value="1"/>
</dbReference>
<dbReference type="CDD" id="cd02440">
    <property type="entry name" value="AdoMet_MTases"/>
    <property type="match status" value="1"/>
</dbReference>
<keyword evidence="3" id="KW-0808">Transferase</keyword>
<dbReference type="GO" id="GO:0008757">
    <property type="term" value="F:S-adenosylmethionine-dependent methyltransferase activity"/>
    <property type="evidence" value="ECO:0007669"/>
    <property type="project" value="InterPro"/>
</dbReference>
<dbReference type="InterPro" id="IPR013216">
    <property type="entry name" value="Methyltransf_11"/>
</dbReference>
<accession>A0A4Y3RGE6</accession>
<reference evidence="3 4" key="1">
    <citation type="submission" date="2019-06" db="EMBL/GenBank/DDBJ databases">
        <title>Whole genome shotgun sequence of Streptomyces gardneri NBRC 12865.</title>
        <authorList>
            <person name="Hosoyama A."/>
            <person name="Uohara A."/>
            <person name="Ohji S."/>
            <person name="Ichikawa N."/>
        </authorList>
    </citation>
    <scope>NUCLEOTIDE SEQUENCE [LARGE SCALE GENOMIC DNA]</scope>
    <source>
        <strain evidence="3 4">NBRC 12865</strain>
    </source>
</reference>
<feature type="domain" description="Methyltransferase type 11" evidence="2">
    <location>
        <begin position="117"/>
        <end position="209"/>
    </location>
</feature>
<dbReference type="InterPro" id="IPR050508">
    <property type="entry name" value="Methyltransf_Superfamily"/>
</dbReference>
<feature type="compositionally biased region" description="Polar residues" evidence="1">
    <location>
        <begin position="30"/>
        <end position="42"/>
    </location>
</feature>
<dbReference type="InterPro" id="IPR029063">
    <property type="entry name" value="SAM-dependent_MTases_sf"/>
</dbReference>
<gene>
    <name evidence="3" type="ORF">SGA01_13580</name>
</gene>
<comment type="caution">
    <text evidence="3">The sequence shown here is derived from an EMBL/GenBank/DDBJ whole genome shotgun (WGS) entry which is preliminary data.</text>
</comment>
<keyword evidence="4" id="KW-1185">Reference proteome</keyword>
<protein>
    <submittedName>
        <fullName evidence="3">Methyltransferase</fullName>
    </submittedName>
</protein>